<protein>
    <submittedName>
        <fullName evidence="2">SFRICE_018155</fullName>
    </submittedName>
</protein>
<proteinExistence type="predicted"/>
<dbReference type="AlphaFoldDB" id="A0A2H1VPH2"/>
<feature type="compositionally biased region" description="Low complexity" evidence="1">
    <location>
        <begin position="104"/>
        <end position="113"/>
    </location>
</feature>
<evidence type="ECO:0000313" key="2">
    <source>
        <dbReference type="EMBL" id="SOQ42697.1"/>
    </source>
</evidence>
<evidence type="ECO:0000256" key="1">
    <source>
        <dbReference type="SAM" id="MobiDB-lite"/>
    </source>
</evidence>
<feature type="compositionally biased region" description="Basic and acidic residues" evidence="1">
    <location>
        <begin position="115"/>
        <end position="127"/>
    </location>
</feature>
<organism evidence="2">
    <name type="scientific">Spodoptera frugiperda</name>
    <name type="common">Fall armyworm</name>
    <dbReference type="NCBI Taxonomy" id="7108"/>
    <lineage>
        <taxon>Eukaryota</taxon>
        <taxon>Metazoa</taxon>
        <taxon>Ecdysozoa</taxon>
        <taxon>Arthropoda</taxon>
        <taxon>Hexapoda</taxon>
        <taxon>Insecta</taxon>
        <taxon>Pterygota</taxon>
        <taxon>Neoptera</taxon>
        <taxon>Endopterygota</taxon>
        <taxon>Lepidoptera</taxon>
        <taxon>Glossata</taxon>
        <taxon>Ditrysia</taxon>
        <taxon>Noctuoidea</taxon>
        <taxon>Noctuidae</taxon>
        <taxon>Amphipyrinae</taxon>
        <taxon>Spodoptera</taxon>
    </lineage>
</organism>
<feature type="compositionally biased region" description="Basic residues" evidence="1">
    <location>
        <begin position="87"/>
        <end position="99"/>
    </location>
</feature>
<gene>
    <name evidence="2" type="ORF">SFRICE_018155</name>
</gene>
<sequence>MLEAHIHEQHSGTNDAAIFLFLVAVVATVAARPQHGHQQKHNHGHVFLPQHILLHQTTNVKLSTAPLEKHKNNRQDVLIRHGEHNAHRGGKVGPHHKQKERLDQTSSSQSIQQPIEKETEKENEKYDVPTSLQPDIHIPSRTTIIIMQPESDYELGDPYIAEKKTQKASSNKAVVKGIYSLDLPDDSVRIVEYTDKKSGFIFQIFPRLIQNQRDI</sequence>
<dbReference type="EMBL" id="ODYU01003654">
    <property type="protein sequence ID" value="SOQ42697.1"/>
    <property type="molecule type" value="Genomic_DNA"/>
</dbReference>
<feature type="region of interest" description="Disordered" evidence="1">
    <location>
        <begin position="84"/>
        <end position="134"/>
    </location>
</feature>
<name>A0A2H1VPH2_SPOFR</name>
<reference evidence="2" key="1">
    <citation type="submission" date="2016-07" db="EMBL/GenBank/DDBJ databases">
        <authorList>
            <person name="Bretaudeau A."/>
        </authorList>
    </citation>
    <scope>NUCLEOTIDE SEQUENCE</scope>
    <source>
        <strain evidence="2">Rice</strain>
        <tissue evidence="2">Whole body</tissue>
    </source>
</reference>
<accession>A0A2H1VPH2</accession>